<gene>
    <name evidence="2" type="ORF">EZ428_11030</name>
</gene>
<keyword evidence="2" id="KW-0808">Transferase</keyword>
<dbReference type="OrthoDB" id="9790710at2"/>
<keyword evidence="3" id="KW-1185">Reference proteome</keyword>
<accession>A0A4R0N1M0</accession>
<dbReference type="PANTHER" id="PTHR12526">
    <property type="entry name" value="GLYCOSYLTRANSFERASE"/>
    <property type="match status" value="1"/>
</dbReference>
<dbReference type="CDD" id="cd03801">
    <property type="entry name" value="GT4_PimA-like"/>
    <property type="match status" value="1"/>
</dbReference>
<feature type="domain" description="Glycosyl transferase family 1" evidence="1">
    <location>
        <begin position="209"/>
        <end position="367"/>
    </location>
</feature>
<name>A0A4R0N1M0_9SPHI</name>
<dbReference type="InterPro" id="IPR001296">
    <property type="entry name" value="Glyco_trans_1"/>
</dbReference>
<dbReference type="RefSeq" id="WP_131553192.1">
    <property type="nucleotide sequence ID" value="NZ_SJSK01000002.1"/>
</dbReference>
<dbReference type="Proteomes" id="UP000292884">
    <property type="component" value="Unassembled WGS sequence"/>
</dbReference>
<proteinExistence type="predicted"/>
<sequence length="444" mass="50816">MNKKGLKVLFILPEYYPHSGGGISTYYINYINSLLPFCEKIKVIIGSGYFQGDVSTTYNGIEIEHLKPQLFEKYFQKFKHYDIFLEHRKGLAASWAMQEQSEYGKDYDIIECTDFGLGYIAWLINQKKPVITRLHGSEGQIEINEPSLNRNLIGNINKLTEYSLLLVSTKLVTYSTANKLFWQQIFPNKPIDLIHPTFNAAIGLSLKYKNSFATVLGRIQQWKGPDILCEALTGLDFKIEPINWFGRDTMYSSTVSTTQKLSNKYPLVWNTYILHKLPVNNEHIPLIQQQTKFGIIPSTWDMFNFTCIEFLSVGTPVICSEGAGASELVIDGVNGFKYPDNDPIKLRECLYRASILTNDQYAEMSKKAIETIHNKLAPNIIIPKNLEIYQDSISSFSVQKTNAYLEKIFSPSDHGYSYNEILDQQPLKTLLNYLSKRIIQKLKS</sequence>
<reference evidence="2 3" key="1">
    <citation type="submission" date="2019-02" db="EMBL/GenBank/DDBJ databases">
        <title>Pedobacter sp. RP-1-13 sp. nov., isolated from Arctic soil.</title>
        <authorList>
            <person name="Dahal R.H."/>
        </authorList>
    </citation>
    <scope>NUCLEOTIDE SEQUENCE [LARGE SCALE GENOMIC DNA]</scope>
    <source>
        <strain evidence="2 3">RP-1-13</strain>
    </source>
</reference>
<dbReference type="EMBL" id="SJSK01000002">
    <property type="protein sequence ID" value="TCC92252.1"/>
    <property type="molecule type" value="Genomic_DNA"/>
</dbReference>
<protein>
    <submittedName>
        <fullName evidence="2">Glycosyltransferase family 1 protein</fullName>
    </submittedName>
</protein>
<organism evidence="2 3">
    <name type="scientific">Pedobacter frigiditerrae</name>
    <dbReference type="NCBI Taxonomy" id="2530452"/>
    <lineage>
        <taxon>Bacteria</taxon>
        <taxon>Pseudomonadati</taxon>
        <taxon>Bacteroidota</taxon>
        <taxon>Sphingobacteriia</taxon>
        <taxon>Sphingobacteriales</taxon>
        <taxon>Sphingobacteriaceae</taxon>
        <taxon>Pedobacter</taxon>
    </lineage>
</organism>
<dbReference type="Pfam" id="PF00534">
    <property type="entry name" value="Glycos_transf_1"/>
    <property type="match status" value="1"/>
</dbReference>
<evidence type="ECO:0000313" key="3">
    <source>
        <dbReference type="Proteomes" id="UP000292884"/>
    </source>
</evidence>
<comment type="caution">
    <text evidence="2">The sequence shown here is derived from an EMBL/GenBank/DDBJ whole genome shotgun (WGS) entry which is preliminary data.</text>
</comment>
<evidence type="ECO:0000259" key="1">
    <source>
        <dbReference type="Pfam" id="PF00534"/>
    </source>
</evidence>
<dbReference type="Gene3D" id="3.40.50.2000">
    <property type="entry name" value="Glycogen Phosphorylase B"/>
    <property type="match status" value="2"/>
</dbReference>
<dbReference type="SUPFAM" id="SSF53756">
    <property type="entry name" value="UDP-Glycosyltransferase/glycogen phosphorylase"/>
    <property type="match status" value="1"/>
</dbReference>
<dbReference type="AlphaFoldDB" id="A0A4R0N1M0"/>
<evidence type="ECO:0000313" key="2">
    <source>
        <dbReference type="EMBL" id="TCC92252.1"/>
    </source>
</evidence>
<dbReference type="GO" id="GO:0016757">
    <property type="term" value="F:glycosyltransferase activity"/>
    <property type="evidence" value="ECO:0007669"/>
    <property type="project" value="InterPro"/>
</dbReference>